<keyword evidence="4" id="KW-1185">Reference proteome</keyword>
<dbReference type="InterPro" id="IPR036291">
    <property type="entry name" value="NAD(P)-bd_dom_sf"/>
</dbReference>
<evidence type="ECO:0000259" key="2">
    <source>
        <dbReference type="Pfam" id="PF02719"/>
    </source>
</evidence>
<protein>
    <submittedName>
        <fullName evidence="3">Polysaccharide biosynthesis protein CapD</fullName>
    </submittedName>
</protein>
<reference evidence="3 4" key="1">
    <citation type="submission" date="2010-05" db="EMBL/GenBank/DDBJ databases">
        <title>Complete sequence of Thermoanaerobacter mathranii subsp. mathranii mathranii str. A3.</title>
        <authorList>
            <consortium name="US DOE Joint Genome Institute"/>
            <person name="Lucas S."/>
            <person name="Copeland A."/>
            <person name="Lapidus A."/>
            <person name="Cheng J.-F."/>
            <person name="Bruce D."/>
            <person name="Goodwin L."/>
            <person name="Pitluck S."/>
            <person name="Held B."/>
            <person name="Detter J.C."/>
            <person name="Han C."/>
            <person name="Tapia R."/>
            <person name="Land M."/>
            <person name="Hauser L."/>
            <person name="Kyrpides N."/>
            <person name="Mikhailova N."/>
            <person name="Zhou J."/>
            <person name="Hemme C."/>
            <person name="Woyke T."/>
        </authorList>
    </citation>
    <scope>NUCLEOTIDE SEQUENCE [LARGE SCALE GENOMIC DNA]</scope>
    <source>
        <strain evidence="3 4">A3</strain>
    </source>
</reference>
<evidence type="ECO:0000256" key="1">
    <source>
        <dbReference type="ARBA" id="ARBA00007430"/>
    </source>
</evidence>
<dbReference type="SUPFAM" id="SSF51735">
    <property type="entry name" value="NAD(P)-binding Rossmann-fold domains"/>
    <property type="match status" value="1"/>
</dbReference>
<dbReference type="CDD" id="cd05237">
    <property type="entry name" value="UDP_invert_4-6DH_SDR_e"/>
    <property type="match status" value="1"/>
</dbReference>
<feature type="domain" description="Polysaccharide biosynthesis protein CapD-like" evidence="2">
    <location>
        <begin position="8"/>
        <end position="290"/>
    </location>
</feature>
<dbReference type="RefSeq" id="WP_004397360.1">
    <property type="nucleotide sequence ID" value="NC_014209.1"/>
</dbReference>
<organism evidence="3 4">
    <name type="scientific">Thermoanaerobacter mathranii subsp. mathranii (strain DSM 11426 / CCUG 53645 / CIP 108742 / A3)</name>
    <dbReference type="NCBI Taxonomy" id="583358"/>
    <lineage>
        <taxon>Bacteria</taxon>
        <taxon>Bacillati</taxon>
        <taxon>Bacillota</taxon>
        <taxon>Clostridia</taxon>
        <taxon>Thermoanaerobacterales</taxon>
        <taxon>Thermoanaerobacteraceae</taxon>
        <taxon>Thermoanaerobacter</taxon>
    </lineage>
</organism>
<evidence type="ECO:0000313" key="3">
    <source>
        <dbReference type="EMBL" id="ADH60458.1"/>
    </source>
</evidence>
<proteinExistence type="inferred from homology"/>
<comment type="similarity">
    <text evidence="1">Belongs to the polysaccharide synthase family.</text>
</comment>
<dbReference type="Pfam" id="PF02719">
    <property type="entry name" value="Polysacc_synt_2"/>
    <property type="match status" value="1"/>
</dbReference>
<sequence>MNFSNKVILIIGGTGTIGQALVRKLLNYNPKVIRVYSRDEYKQFVMQQELAEYRNLRFLLGDVRDKERLNRAMKGVDIVFDLAAIKHVPAAEYNPFEAVKTNVLGTQNVIECAIENKVEKVIYTSSDKAVSPTNTMGATKLLAERLIASADYYKGGDKPIFAGVRFGNVIGSRGSVIPLWVKQIKEKREITLTHPEMTRFMMTIDEAVDLVLKACEIATGGEIFILKMPAVKLGDLADVVIDITCKKYNIDKSKIIKKIIGLRPGEKMYEELMNCKELKESIEYEKMFAVFPSHKLDLLESYDRKPNRSTYSSNDEKPLSKDEIYELIKDII</sequence>
<dbReference type="InterPro" id="IPR003869">
    <property type="entry name" value="Polysac_CapD-like"/>
</dbReference>
<accession>A0ABM5LNX8</accession>
<dbReference type="Proteomes" id="UP000002064">
    <property type="component" value="Chromosome"/>
</dbReference>
<name>A0ABM5LNX8_THEM3</name>
<dbReference type="PANTHER" id="PTHR43318">
    <property type="entry name" value="UDP-N-ACETYLGLUCOSAMINE 4,6-DEHYDRATASE"/>
    <property type="match status" value="1"/>
</dbReference>
<dbReference type="EMBL" id="CP002032">
    <property type="protein sequence ID" value="ADH60458.1"/>
    <property type="molecule type" value="Genomic_DNA"/>
</dbReference>
<evidence type="ECO:0000313" key="4">
    <source>
        <dbReference type="Proteomes" id="UP000002064"/>
    </source>
</evidence>
<dbReference type="Gene3D" id="3.40.50.720">
    <property type="entry name" value="NAD(P)-binding Rossmann-like Domain"/>
    <property type="match status" value="1"/>
</dbReference>
<dbReference type="PANTHER" id="PTHR43318:SF2">
    <property type="entry name" value="UDP-N-ACETYLGLUCOSAMINE 4,6-DEHYDRATASE (INVERTING)"/>
    <property type="match status" value="1"/>
</dbReference>
<gene>
    <name evidence="3" type="ordered locus">Tmath_0713</name>
</gene>
<dbReference type="InterPro" id="IPR051203">
    <property type="entry name" value="Polysaccharide_Synthase-Rel"/>
</dbReference>